<evidence type="ECO:0000256" key="3">
    <source>
        <dbReference type="ARBA" id="ARBA00022598"/>
    </source>
</evidence>
<dbReference type="Gene3D" id="3.30.930.10">
    <property type="entry name" value="Bira Bifunctional Protein, Domain 2"/>
    <property type="match status" value="1"/>
</dbReference>
<dbReference type="AlphaFoldDB" id="A0A3B0VV35"/>
<dbReference type="Gene3D" id="3.40.50.800">
    <property type="entry name" value="Anticodon-binding domain"/>
    <property type="match status" value="1"/>
</dbReference>
<gene>
    <name evidence="11" type="ORF">MNBD_DELTA02-1098</name>
</gene>
<name>A0A3B0VV35_9ZZZZ</name>
<dbReference type="Pfam" id="PF13393">
    <property type="entry name" value="tRNA-synt_His"/>
    <property type="match status" value="1"/>
</dbReference>
<dbReference type="EMBL" id="UOEZ01000037">
    <property type="protein sequence ID" value="VAW36156.1"/>
    <property type="molecule type" value="Genomic_DNA"/>
</dbReference>
<keyword evidence="4" id="KW-0547">Nucleotide-binding</keyword>
<dbReference type="InterPro" id="IPR033656">
    <property type="entry name" value="HisRS_anticodon"/>
</dbReference>
<dbReference type="PIRSF" id="PIRSF001549">
    <property type="entry name" value="His-tRNA_synth"/>
    <property type="match status" value="1"/>
</dbReference>
<dbReference type="GO" id="GO:0006427">
    <property type="term" value="P:histidyl-tRNA aminoacylation"/>
    <property type="evidence" value="ECO:0007669"/>
    <property type="project" value="InterPro"/>
</dbReference>
<dbReference type="InterPro" id="IPR036621">
    <property type="entry name" value="Anticodon-bd_dom_sf"/>
</dbReference>
<dbReference type="GO" id="GO:0005524">
    <property type="term" value="F:ATP binding"/>
    <property type="evidence" value="ECO:0007669"/>
    <property type="project" value="UniProtKB-KW"/>
</dbReference>
<organism evidence="11">
    <name type="scientific">hydrothermal vent metagenome</name>
    <dbReference type="NCBI Taxonomy" id="652676"/>
    <lineage>
        <taxon>unclassified sequences</taxon>
        <taxon>metagenomes</taxon>
        <taxon>ecological metagenomes</taxon>
    </lineage>
</organism>
<dbReference type="HAMAP" id="MF_00127">
    <property type="entry name" value="His_tRNA_synth"/>
    <property type="match status" value="1"/>
</dbReference>
<accession>A0A3B0VV35</accession>
<dbReference type="CDD" id="cd00773">
    <property type="entry name" value="HisRS-like_core"/>
    <property type="match status" value="1"/>
</dbReference>
<evidence type="ECO:0000256" key="2">
    <source>
        <dbReference type="ARBA" id="ARBA00012815"/>
    </source>
</evidence>
<dbReference type="PROSITE" id="PS50862">
    <property type="entry name" value="AA_TRNA_LIGASE_II"/>
    <property type="match status" value="1"/>
</dbReference>
<dbReference type="SUPFAM" id="SSF55681">
    <property type="entry name" value="Class II aaRS and biotin synthetases"/>
    <property type="match status" value="1"/>
</dbReference>
<evidence type="ECO:0000256" key="5">
    <source>
        <dbReference type="ARBA" id="ARBA00022840"/>
    </source>
</evidence>
<dbReference type="PANTHER" id="PTHR43707:SF1">
    <property type="entry name" value="HISTIDINE--TRNA LIGASE, MITOCHONDRIAL-RELATED"/>
    <property type="match status" value="1"/>
</dbReference>
<dbReference type="GO" id="GO:0005737">
    <property type="term" value="C:cytoplasm"/>
    <property type="evidence" value="ECO:0007669"/>
    <property type="project" value="InterPro"/>
</dbReference>
<dbReference type="InterPro" id="IPR015807">
    <property type="entry name" value="His-tRNA-ligase"/>
</dbReference>
<dbReference type="SUPFAM" id="SSF52954">
    <property type="entry name" value="Class II aaRS ABD-related"/>
    <property type="match status" value="1"/>
</dbReference>
<dbReference type="NCBIfam" id="TIGR00442">
    <property type="entry name" value="hisS"/>
    <property type="match status" value="1"/>
</dbReference>
<reference evidence="11" key="1">
    <citation type="submission" date="2018-06" db="EMBL/GenBank/DDBJ databases">
        <authorList>
            <person name="Zhirakovskaya E."/>
        </authorList>
    </citation>
    <scope>NUCLEOTIDE SEQUENCE</scope>
</reference>
<keyword evidence="7 11" id="KW-0030">Aminoacyl-tRNA synthetase</keyword>
<dbReference type="InterPro" id="IPR004154">
    <property type="entry name" value="Anticodon-bd"/>
</dbReference>
<dbReference type="EC" id="6.1.1.21" evidence="2"/>
<evidence type="ECO:0000256" key="4">
    <source>
        <dbReference type="ARBA" id="ARBA00022741"/>
    </source>
</evidence>
<evidence type="ECO:0000256" key="9">
    <source>
        <dbReference type="ARBA" id="ARBA00047639"/>
    </source>
</evidence>
<dbReference type="PANTHER" id="PTHR43707">
    <property type="entry name" value="HISTIDYL-TRNA SYNTHETASE"/>
    <property type="match status" value="1"/>
</dbReference>
<dbReference type="Pfam" id="PF03129">
    <property type="entry name" value="HGTP_anticodon"/>
    <property type="match status" value="1"/>
</dbReference>
<feature type="domain" description="Aminoacyl-transfer RNA synthetases class-II family profile" evidence="10">
    <location>
        <begin position="1"/>
        <end position="326"/>
    </location>
</feature>
<keyword evidence="6" id="KW-0648">Protein biosynthesis</keyword>
<comment type="similarity">
    <text evidence="1">Belongs to the class-II aminoacyl-tRNA synthetase family.</text>
</comment>
<comment type="catalytic activity">
    <reaction evidence="9">
        <text>tRNA(His) + L-histidine + ATP = L-histidyl-tRNA(His) + AMP + diphosphate + H(+)</text>
        <dbReference type="Rhea" id="RHEA:17313"/>
        <dbReference type="Rhea" id="RHEA-COMP:9665"/>
        <dbReference type="Rhea" id="RHEA-COMP:9689"/>
        <dbReference type="ChEBI" id="CHEBI:15378"/>
        <dbReference type="ChEBI" id="CHEBI:30616"/>
        <dbReference type="ChEBI" id="CHEBI:33019"/>
        <dbReference type="ChEBI" id="CHEBI:57595"/>
        <dbReference type="ChEBI" id="CHEBI:78442"/>
        <dbReference type="ChEBI" id="CHEBI:78527"/>
        <dbReference type="ChEBI" id="CHEBI:456215"/>
        <dbReference type="EC" id="6.1.1.21"/>
    </reaction>
</comment>
<evidence type="ECO:0000313" key="11">
    <source>
        <dbReference type="EMBL" id="VAW36156.1"/>
    </source>
</evidence>
<dbReference type="GO" id="GO:0004821">
    <property type="term" value="F:histidine-tRNA ligase activity"/>
    <property type="evidence" value="ECO:0007669"/>
    <property type="project" value="UniProtKB-EC"/>
</dbReference>
<dbReference type="InterPro" id="IPR004516">
    <property type="entry name" value="HisRS/HisZ"/>
</dbReference>
<protein>
    <recommendedName>
        <fullName evidence="2">histidine--tRNA ligase</fullName>
        <ecNumber evidence="2">6.1.1.21</ecNumber>
    </recommendedName>
    <alternativeName>
        <fullName evidence="8">Histidyl-tRNA synthetase</fullName>
    </alternativeName>
</protein>
<dbReference type="InterPro" id="IPR045864">
    <property type="entry name" value="aa-tRNA-synth_II/BPL/LPL"/>
</dbReference>
<keyword evidence="5" id="KW-0067">ATP-binding</keyword>
<dbReference type="InterPro" id="IPR041715">
    <property type="entry name" value="HisRS-like_core"/>
</dbReference>
<keyword evidence="3 11" id="KW-0436">Ligase</keyword>
<evidence type="ECO:0000256" key="6">
    <source>
        <dbReference type="ARBA" id="ARBA00022917"/>
    </source>
</evidence>
<sequence length="430" mass="46702">MSAKVTSIRGFNDILPADSGLWSHIEGSARRVFATYGFSEVRLPVLEKTELFLRSIGDTTDIIEKQMYTFTDLHGDSLTLRPEGTASLVRAYIEGKLYTEPVARLFYTGPMFRYERPQKGRYRQFYQIGAEVLGEDSPVLDAETIEMLRVLMDALGVQGVEIEVNSLGCSACRPGYKERLLGFLRAKAECLCENCARRIETNPLRALDCKAEGCKEATAQAPSVVDSLCRPCSEHFSGFKEALTLRGVPFKVNHRMVRGLDYYTRTTFEVTARVGGALGAQNAVAAGGRYDGLVEELGGPATPCFGFAIGMERLAMLVDKTLAGRPPLAYLIPVGEKARTKGALLARGLRELGVRVIVDYRGGALKGCMKRADRVSADFALILGDDEIEAGTVTVKNMKEGAQTSLDLKSPAVVAAHIGTGIEDPAAPEG</sequence>
<dbReference type="InterPro" id="IPR006195">
    <property type="entry name" value="aa-tRNA-synth_II"/>
</dbReference>
<evidence type="ECO:0000256" key="8">
    <source>
        <dbReference type="ARBA" id="ARBA00030619"/>
    </source>
</evidence>
<evidence type="ECO:0000256" key="7">
    <source>
        <dbReference type="ARBA" id="ARBA00023146"/>
    </source>
</evidence>
<evidence type="ECO:0000259" key="10">
    <source>
        <dbReference type="PROSITE" id="PS50862"/>
    </source>
</evidence>
<evidence type="ECO:0000256" key="1">
    <source>
        <dbReference type="ARBA" id="ARBA00008226"/>
    </source>
</evidence>
<dbReference type="CDD" id="cd00859">
    <property type="entry name" value="HisRS_anticodon"/>
    <property type="match status" value="1"/>
</dbReference>
<proteinExistence type="inferred from homology"/>